<feature type="domain" description="ThuA-like" evidence="1">
    <location>
        <begin position="30"/>
        <end position="234"/>
    </location>
</feature>
<organism evidence="2 3">
    <name type="scientific">Tautonia plasticadhaerens</name>
    <dbReference type="NCBI Taxonomy" id="2527974"/>
    <lineage>
        <taxon>Bacteria</taxon>
        <taxon>Pseudomonadati</taxon>
        <taxon>Planctomycetota</taxon>
        <taxon>Planctomycetia</taxon>
        <taxon>Isosphaerales</taxon>
        <taxon>Isosphaeraceae</taxon>
        <taxon>Tautonia</taxon>
    </lineage>
</organism>
<dbReference type="EMBL" id="CP036426">
    <property type="protein sequence ID" value="QDV33357.1"/>
    <property type="molecule type" value="Genomic_DNA"/>
</dbReference>
<reference evidence="2 3" key="1">
    <citation type="submission" date="2019-02" db="EMBL/GenBank/DDBJ databases">
        <title>Deep-cultivation of Planctomycetes and their phenomic and genomic characterization uncovers novel biology.</title>
        <authorList>
            <person name="Wiegand S."/>
            <person name="Jogler M."/>
            <person name="Boedeker C."/>
            <person name="Pinto D."/>
            <person name="Vollmers J."/>
            <person name="Rivas-Marin E."/>
            <person name="Kohn T."/>
            <person name="Peeters S.H."/>
            <person name="Heuer A."/>
            <person name="Rast P."/>
            <person name="Oberbeckmann S."/>
            <person name="Bunk B."/>
            <person name="Jeske O."/>
            <person name="Meyerdierks A."/>
            <person name="Storesund J.E."/>
            <person name="Kallscheuer N."/>
            <person name="Luecker S."/>
            <person name="Lage O.M."/>
            <person name="Pohl T."/>
            <person name="Merkel B.J."/>
            <person name="Hornburger P."/>
            <person name="Mueller R.-W."/>
            <person name="Bruemmer F."/>
            <person name="Labrenz M."/>
            <person name="Spormann A.M."/>
            <person name="Op den Camp H."/>
            <person name="Overmann J."/>
            <person name="Amann R."/>
            <person name="Jetten M.S.M."/>
            <person name="Mascher T."/>
            <person name="Medema M.H."/>
            <person name="Devos D.P."/>
            <person name="Kaster A.-K."/>
            <person name="Ovreas L."/>
            <person name="Rohde M."/>
            <person name="Galperin M.Y."/>
            <person name="Jogler C."/>
        </authorList>
    </citation>
    <scope>NUCLEOTIDE SEQUENCE [LARGE SCALE GENOMIC DNA]</scope>
    <source>
        <strain evidence="2 3">ElP</strain>
    </source>
</reference>
<dbReference type="SUPFAM" id="SSF52317">
    <property type="entry name" value="Class I glutamine amidotransferase-like"/>
    <property type="match status" value="1"/>
</dbReference>
<dbReference type="InterPro" id="IPR029062">
    <property type="entry name" value="Class_I_gatase-like"/>
</dbReference>
<gene>
    <name evidence="2" type="ORF">ElP_12280</name>
</gene>
<proteinExistence type="predicted"/>
<dbReference type="AlphaFoldDB" id="A0A518GXN8"/>
<evidence type="ECO:0000313" key="2">
    <source>
        <dbReference type="EMBL" id="QDV33357.1"/>
    </source>
</evidence>
<accession>A0A518GXN8</accession>
<evidence type="ECO:0000313" key="3">
    <source>
        <dbReference type="Proteomes" id="UP000317835"/>
    </source>
</evidence>
<dbReference type="PANTHER" id="PTHR40469:SF2">
    <property type="entry name" value="GALACTOSE-BINDING DOMAIN-LIKE SUPERFAMILY PROTEIN"/>
    <property type="match status" value="1"/>
</dbReference>
<dbReference type="InterPro" id="IPR029010">
    <property type="entry name" value="ThuA-like"/>
</dbReference>
<name>A0A518GXN8_9BACT</name>
<dbReference type="KEGG" id="tpla:ElP_12280"/>
<sequence>MDLCSIALLATLAAGAGVAHPGTAEEPLKVCLVSGSWEYDSEASLTTFSRFVEANYPAQCTLIQAEAVDDLPGLETLDECDVALFFTRRLTIDGDQLRRVKAYATSGRPIVGVRTASHGFQNWLEMDPEIFGGNYHGHYKNELTTEVALAEGAEGHPALDGFRPYTSRASLYEVSPLAGDCRVLLVGTSPEGREPLCWTRERDGGRVFYTSLGHQADFEEEAFLAMLADALFWAARGEPAPR</sequence>
<protein>
    <submittedName>
        <fullName evidence="2">Trehalose utilization</fullName>
    </submittedName>
</protein>
<dbReference type="Gene3D" id="3.40.50.880">
    <property type="match status" value="1"/>
</dbReference>
<dbReference type="Proteomes" id="UP000317835">
    <property type="component" value="Chromosome"/>
</dbReference>
<evidence type="ECO:0000259" key="1">
    <source>
        <dbReference type="Pfam" id="PF06283"/>
    </source>
</evidence>
<dbReference type="PANTHER" id="PTHR40469">
    <property type="entry name" value="SECRETED GLYCOSYL HYDROLASE"/>
    <property type="match status" value="1"/>
</dbReference>
<keyword evidence="3" id="KW-1185">Reference proteome</keyword>
<dbReference type="Pfam" id="PF06283">
    <property type="entry name" value="ThuA"/>
    <property type="match status" value="1"/>
</dbReference>